<dbReference type="InterPro" id="IPR012337">
    <property type="entry name" value="RNaseH-like_sf"/>
</dbReference>
<evidence type="ECO:0000313" key="3">
    <source>
        <dbReference type="EMBL" id="MFC6396299.1"/>
    </source>
</evidence>
<proteinExistence type="predicted"/>
<feature type="region of interest" description="Disordered" evidence="1">
    <location>
        <begin position="102"/>
        <end position="121"/>
    </location>
</feature>
<sequence length="579" mass="64990">MDILLDAYAARSCPVKTQNQYDPTLTQPEAVVDEALTELFAGGKAFEDDMLAAICRRSEVLDLRPQAHLGRQFVIEATLAALAAGERIIVGGRLPADPVGGRRGQADLLVRGPDRSDGRPGYAPVEVKRHRVLEQAAPEVGLRFSRLESPGWADCEELMGWSFKPSRDQDLLQMAHYWRLLDATGHAAEVPLAGVIGTDILRPHAAEPVVSWVELTRKFLRTFSRTALTGWTLRSPLERYDHEFGFRMKVAERASQRTGGPDDPRQMVQPIVVRECEHCIWWEVCKPQLDDDDLSLRINKSPLDVREISVLRHHGINTLADLASADVEGMMEAYLPEVAHRQGAAHRLRLAARRAALMLSGVELERLTADPIELPESDLEIDFDIETSAGDRVYLWGFLVHDRFSDADPWYHELSSFTDLDNDSEVALARAAIMWLDQLLSERPGMKVYHYSDYEVVHLMRLARRSGDADLVAAAKRVRGSFVDLFLLIKQHFFGTNGLGLKVVARSGAGFEWRDDDPGGLNSQRWFSDAVHGSDALARAEARRRVLEYNEDDVRATHQLRQWLRSLEGTDISTPADPE</sequence>
<evidence type="ECO:0000256" key="1">
    <source>
        <dbReference type="SAM" id="MobiDB-lite"/>
    </source>
</evidence>
<dbReference type="EMBL" id="JBHSUA010000009">
    <property type="protein sequence ID" value="MFC6396299.1"/>
    <property type="molecule type" value="Genomic_DNA"/>
</dbReference>
<comment type="caution">
    <text evidence="3">The sequence shown here is derived from an EMBL/GenBank/DDBJ whole genome shotgun (WGS) entry which is preliminary data.</text>
</comment>
<dbReference type="RefSeq" id="WP_343885065.1">
    <property type="nucleotide sequence ID" value="NZ_BAAAKI010000004.1"/>
</dbReference>
<dbReference type="InterPro" id="IPR038720">
    <property type="entry name" value="YprB_RNase_H-like_dom"/>
</dbReference>
<dbReference type="NCBIfam" id="TIGR03491">
    <property type="entry name" value="TM0106 family RecB-like putative nuclease"/>
    <property type="match status" value="1"/>
</dbReference>
<evidence type="ECO:0000313" key="4">
    <source>
        <dbReference type="Proteomes" id="UP001596266"/>
    </source>
</evidence>
<protein>
    <submittedName>
        <fullName evidence="3">TM0106 family RecB-like putative nuclease</fullName>
    </submittedName>
</protein>
<dbReference type="Proteomes" id="UP001596266">
    <property type="component" value="Unassembled WGS sequence"/>
</dbReference>
<reference evidence="4" key="1">
    <citation type="journal article" date="2019" name="Int. J. Syst. Evol. Microbiol.">
        <title>The Global Catalogue of Microorganisms (GCM) 10K type strain sequencing project: providing services to taxonomists for standard genome sequencing and annotation.</title>
        <authorList>
            <consortium name="The Broad Institute Genomics Platform"/>
            <consortium name="The Broad Institute Genome Sequencing Center for Infectious Disease"/>
            <person name="Wu L."/>
            <person name="Ma J."/>
        </authorList>
    </citation>
    <scope>NUCLEOTIDE SEQUENCE [LARGE SCALE GENOMIC DNA]</scope>
    <source>
        <strain evidence="4">CGMCC 1.15277</strain>
    </source>
</reference>
<dbReference type="InterPro" id="IPR019993">
    <property type="entry name" value="RecB_nuclease_TM0106_put"/>
</dbReference>
<accession>A0ABW1WYL4</accession>
<keyword evidence="4" id="KW-1185">Reference proteome</keyword>
<gene>
    <name evidence="3" type="ORF">ACFP57_04750</name>
</gene>
<feature type="domain" description="YprB ribonuclease H-like" evidence="2">
    <location>
        <begin position="383"/>
        <end position="564"/>
    </location>
</feature>
<organism evidence="3 4">
    <name type="scientific">Luteococcus sanguinis</name>
    <dbReference type="NCBI Taxonomy" id="174038"/>
    <lineage>
        <taxon>Bacteria</taxon>
        <taxon>Bacillati</taxon>
        <taxon>Actinomycetota</taxon>
        <taxon>Actinomycetes</taxon>
        <taxon>Propionibacteriales</taxon>
        <taxon>Propionibacteriaceae</taxon>
        <taxon>Luteococcus</taxon>
    </lineage>
</organism>
<name>A0ABW1WYL4_9ACTN</name>
<dbReference type="Pfam" id="PF13482">
    <property type="entry name" value="RNase_H_2"/>
    <property type="match status" value="1"/>
</dbReference>
<dbReference type="SUPFAM" id="SSF53098">
    <property type="entry name" value="Ribonuclease H-like"/>
    <property type="match status" value="1"/>
</dbReference>
<evidence type="ECO:0000259" key="2">
    <source>
        <dbReference type="Pfam" id="PF13482"/>
    </source>
</evidence>